<feature type="region of interest" description="Disordered" evidence="4">
    <location>
        <begin position="662"/>
        <end position="689"/>
    </location>
</feature>
<feature type="compositionally biased region" description="Acidic residues" evidence="4">
    <location>
        <begin position="11"/>
        <end position="23"/>
    </location>
</feature>
<dbReference type="PANTHER" id="PTHR14221">
    <property type="entry name" value="WD REPEAT DOMAIN 44"/>
    <property type="match status" value="1"/>
</dbReference>
<proteinExistence type="predicted"/>
<dbReference type="AlphaFoldDB" id="A0AAV0BY48"/>
<dbReference type="InterPro" id="IPR019775">
    <property type="entry name" value="WD40_repeat_CS"/>
</dbReference>
<dbReference type="EMBL" id="CAMAPF010000002">
    <property type="protein sequence ID" value="CAH9050390.1"/>
    <property type="molecule type" value="Genomic_DNA"/>
</dbReference>
<evidence type="ECO:0000256" key="3">
    <source>
        <dbReference type="PROSITE-ProRule" id="PRU00221"/>
    </source>
</evidence>
<dbReference type="PROSITE" id="PS50082">
    <property type="entry name" value="WD_REPEATS_2"/>
    <property type="match status" value="4"/>
</dbReference>
<evidence type="ECO:0000256" key="2">
    <source>
        <dbReference type="ARBA" id="ARBA00022737"/>
    </source>
</evidence>
<keyword evidence="2" id="KW-0677">Repeat</keyword>
<feature type="region of interest" description="Disordered" evidence="4">
    <location>
        <begin position="133"/>
        <end position="164"/>
    </location>
</feature>
<name>A0AAV0BY48_9ASTE</name>
<feature type="repeat" description="WD" evidence="3">
    <location>
        <begin position="411"/>
        <end position="452"/>
    </location>
</feature>
<feature type="region of interest" description="Disordered" evidence="4">
    <location>
        <begin position="245"/>
        <end position="266"/>
    </location>
</feature>
<dbReference type="SMART" id="SM00320">
    <property type="entry name" value="WD40"/>
    <property type="match status" value="6"/>
</dbReference>
<feature type="region of interest" description="Disordered" evidence="4">
    <location>
        <begin position="1"/>
        <end position="63"/>
    </location>
</feature>
<gene>
    <name evidence="5" type="ORF">CEPIT_LOCUS68</name>
</gene>
<sequence length="800" mass="88857">MEHRRRLTMNWDDDDDNFLEPEDLGSSGSDDEGRASFSSAVSSATSFPSAQQADYELWTGEPGDVKERRRRLLQCMGLLSNKGLPEIDGSAQKVAAEEPEAAERRPRRGINVLIRSSSAGDMAAAGCLSTKRKEELIGSTPKQHLTRTLSNTSSPPPVGQRGPAGVGNDPIIRSAGEEEFGGFCYLPPPGMMRRRASSSSCYYEDGGRKLERHINSSSSYLRRSVRYSKRRGVAILRNIKGVVAHSKSGGEPKPKLMNQNSSSSASSQWIKVRQHGKAYKEFTGLHLCQQIHAHQGSIWSIKFSSDAHHLASAGQDTVIHIWEVQECDVGEDDLTIMTSSTPLHPSSASPVHPMANCSPENALAYGDDEGPRIISGRSKKKKKKKDSKSIPDYVMVPETVFALSEKPLCTLAGHEDAVLDLSWSKSQMRLLSSSMDKTVRLWDVETRSCLKKFVHNDYVTCVQFNPVDDDYFISGCLDSKLRIWNITERRVVDWTHHKDQMLTATAYTPDGNGAMIGSHRGSCRYYNTTDCKLEQKDQFDTQSRKKSQIRKVTGFQYSPRNTSEVLISTADSSIRIHDGSTFTHKFKGFHNTSSSNSNISSASYSPDGRYVISPSEDSQVYIWKREDGYSCGGRRRAVTIRAHEKFPCKDVSVVVPWPGSLNNNDPPVVQLQRHSKSSRSSRFLPPNESPSTSIWAAFIGSPLRDYEEERGGRRRHLPPLPKRKDDEFSSLDHLHPLSAAASVRDSPSSARFGGDTIRATAWGLVIVTASLGGDIRVYQNFGLPVKSSTHRHTRLFTDLT</sequence>
<keyword evidence="1 3" id="KW-0853">WD repeat</keyword>
<dbReference type="InterPro" id="IPR036322">
    <property type="entry name" value="WD40_repeat_dom_sf"/>
</dbReference>
<dbReference type="PRINTS" id="PR00320">
    <property type="entry name" value="GPROTEINBRPT"/>
</dbReference>
<accession>A0AAV0BY48</accession>
<dbReference type="PROSITE" id="PS50294">
    <property type="entry name" value="WD_REPEATS_REGION"/>
    <property type="match status" value="4"/>
</dbReference>
<dbReference type="SUPFAM" id="SSF50978">
    <property type="entry name" value="WD40 repeat-like"/>
    <property type="match status" value="1"/>
</dbReference>
<keyword evidence="6" id="KW-1185">Reference proteome</keyword>
<feature type="compositionally biased region" description="Low complexity" evidence="4">
    <location>
        <begin position="35"/>
        <end position="50"/>
    </location>
</feature>
<dbReference type="PANTHER" id="PTHR14221:SF41">
    <property type="entry name" value="TRANSDUCIN_WD40 REPEAT-LIKE SUPERFAMILY PROTEIN"/>
    <property type="match status" value="1"/>
</dbReference>
<feature type="compositionally biased region" description="Basic residues" evidence="4">
    <location>
        <begin position="377"/>
        <end position="386"/>
    </location>
</feature>
<dbReference type="Gene3D" id="2.130.10.10">
    <property type="entry name" value="YVTN repeat-like/Quinoprotein amine dehydrogenase"/>
    <property type="match status" value="3"/>
</dbReference>
<protein>
    <submittedName>
        <fullName evidence="5">Uncharacterized protein</fullName>
    </submittedName>
</protein>
<dbReference type="PROSITE" id="PS00678">
    <property type="entry name" value="WD_REPEATS_1"/>
    <property type="match status" value="2"/>
</dbReference>
<feature type="repeat" description="WD" evidence="3">
    <location>
        <begin position="455"/>
        <end position="494"/>
    </location>
</feature>
<dbReference type="Pfam" id="PF00400">
    <property type="entry name" value="WD40"/>
    <property type="match status" value="4"/>
</dbReference>
<evidence type="ECO:0000256" key="1">
    <source>
        <dbReference type="ARBA" id="ARBA00022574"/>
    </source>
</evidence>
<evidence type="ECO:0000256" key="4">
    <source>
        <dbReference type="SAM" id="MobiDB-lite"/>
    </source>
</evidence>
<reference evidence="5" key="1">
    <citation type="submission" date="2022-07" db="EMBL/GenBank/DDBJ databases">
        <authorList>
            <person name="Macas J."/>
            <person name="Novak P."/>
            <person name="Neumann P."/>
        </authorList>
    </citation>
    <scope>NUCLEOTIDE SEQUENCE</scope>
</reference>
<dbReference type="InterPro" id="IPR020472">
    <property type="entry name" value="WD40_PAC1"/>
</dbReference>
<feature type="repeat" description="WD" evidence="3">
    <location>
        <begin position="592"/>
        <end position="624"/>
    </location>
</feature>
<evidence type="ECO:0000313" key="6">
    <source>
        <dbReference type="Proteomes" id="UP001152523"/>
    </source>
</evidence>
<feature type="compositionally biased region" description="Polar residues" evidence="4">
    <location>
        <begin position="140"/>
        <end position="153"/>
    </location>
</feature>
<dbReference type="InterPro" id="IPR040324">
    <property type="entry name" value="WDR44/Dgr2"/>
</dbReference>
<feature type="repeat" description="WD" evidence="3">
    <location>
        <begin position="291"/>
        <end position="325"/>
    </location>
</feature>
<dbReference type="InterPro" id="IPR001680">
    <property type="entry name" value="WD40_rpt"/>
</dbReference>
<dbReference type="Proteomes" id="UP001152523">
    <property type="component" value="Unassembled WGS sequence"/>
</dbReference>
<comment type="caution">
    <text evidence="5">The sequence shown here is derived from an EMBL/GenBank/DDBJ whole genome shotgun (WGS) entry which is preliminary data.</text>
</comment>
<organism evidence="5 6">
    <name type="scientific">Cuscuta epithymum</name>
    <dbReference type="NCBI Taxonomy" id="186058"/>
    <lineage>
        <taxon>Eukaryota</taxon>
        <taxon>Viridiplantae</taxon>
        <taxon>Streptophyta</taxon>
        <taxon>Embryophyta</taxon>
        <taxon>Tracheophyta</taxon>
        <taxon>Spermatophyta</taxon>
        <taxon>Magnoliopsida</taxon>
        <taxon>eudicotyledons</taxon>
        <taxon>Gunneridae</taxon>
        <taxon>Pentapetalae</taxon>
        <taxon>asterids</taxon>
        <taxon>lamiids</taxon>
        <taxon>Solanales</taxon>
        <taxon>Convolvulaceae</taxon>
        <taxon>Cuscuteae</taxon>
        <taxon>Cuscuta</taxon>
        <taxon>Cuscuta subgen. Cuscuta</taxon>
    </lineage>
</organism>
<feature type="region of interest" description="Disordered" evidence="4">
    <location>
        <begin position="367"/>
        <end position="388"/>
    </location>
</feature>
<evidence type="ECO:0000313" key="5">
    <source>
        <dbReference type="EMBL" id="CAH9050390.1"/>
    </source>
</evidence>
<dbReference type="InterPro" id="IPR015943">
    <property type="entry name" value="WD40/YVTN_repeat-like_dom_sf"/>
</dbReference>